<evidence type="ECO:0000256" key="1">
    <source>
        <dbReference type="ARBA" id="ARBA00022737"/>
    </source>
</evidence>
<dbReference type="EMBL" id="CAFBPM010000041">
    <property type="protein sequence ID" value="CAB5033174.1"/>
    <property type="molecule type" value="Genomic_DNA"/>
</dbReference>
<dbReference type="NCBIfam" id="NF001484">
    <property type="entry name" value="PRK00331.1"/>
    <property type="match status" value="1"/>
</dbReference>
<organism evidence="3">
    <name type="scientific">freshwater metagenome</name>
    <dbReference type="NCBI Taxonomy" id="449393"/>
    <lineage>
        <taxon>unclassified sequences</taxon>
        <taxon>metagenomes</taxon>
        <taxon>ecological metagenomes</taxon>
    </lineage>
</organism>
<dbReference type="InterPro" id="IPR035466">
    <property type="entry name" value="GlmS/AgaS_SIS"/>
</dbReference>
<gene>
    <name evidence="3" type="ORF">UFOPK4112_01902</name>
</gene>
<dbReference type="FunFam" id="3.40.50.10490:FF:000002">
    <property type="entry name" value="Glutamine--fructose-6-phosphate aminotransferase [isomerizing]"/>
    <property type="match status" value="1"/>
</dbReference>
<proteinExistence type="predicted"/>
<feature type="domain" description="SIS" evidence="2">
    <location>
        <begin position="149"/>
        <end position="290"/>
    </location>
</feature>
<dbReference type="PROSITE" id="PS51464">
    <property type="entry name" value="SIS"/>
    <property type="match status" value="2"/>
</dbReference>
<dbReference type="GO" id="GO:0005829">
    <property type="term" value="C:cytosol"/>
    <property type="evidence" value="ECO:0007669"/>
    <property type="project" value="TreeGrafter"/>
</dbReference>
<evidence type="ECO:0000259" key="2">
    <source>
        <dbReference type="PROSITE" id="PS51464"/>
    </source>
</evidence>
<accession>A0A6J7RW91</accession>
<dbReference type="CDD" id="cd05008">
    <property type="entry name" value="SIS_GlmS_GlmD_1"/>
    <property type="match status" value="1"/>
</dbReference>
<name>A0A6J7RW91_9ZZZZ</name>
<sequence>MAKYAFERWARLPVDVDIASEFRYRDPVLDSNTLVIGVSQSGETVDSLQAMRQAKQSNARVVVVSNVVDSSMAREADGVLYTRAGPEIGVAATKTVLAQIIALELLALRMAQVRGTLAEGAVAEVVSELWSLEGTVQEALARDEDVAAVARELVDARDFFFLGRHAGFPTALEGALKLKEISYLHAEGYPAGELKHGPLAVIEPGCVVVAVATGGEMKEKILSNVSEVKARGATVVLVAEDGDTQAASLADYLLMVPRTSTLLSPVKDIVPLQQLAYHLARNRGLDVDRPRNLAKTVTVE</sequence>
<evidence type="ECO:0000313" key="3">
    <source>
        <dbReference type="EMBL" id="CAB5033174.1"/>
    </source>
</evidence>
<dbReference type="GO" id="GO:0097367">
    <property type="term" value="F:carbohydrate derivative binding"/>
    <property type="evidence" value="ECO:0007669"/>
    <property type="project" value="InterPro"/>
</dbReference>
<keyword evidence="1" id="KW-0677">Repeat</keyword>
<dbReference type="InterPro" id="IPR035490">
    <property type="entry name" value="GlmS/FrlB_SIS"/>
</dbReference>
<feature type="domain" description="SIS" evidence="2">
    <location>
        <begin position="1"/>
        <end position="116"/>
    </location>
</feature>
<dbReference type="SUPFAM" id="SSF53697">
    <property type="entry name" value="SIS domain"/>
    <property type="match status" value="1"/>
</dbReference>
<dbReference type="Gene3D" id="3.40.50.10490">
    <property type="entry name" value="Glucose-6-phosphate isomerase like protein, domain 1"/>
    <property type="match status" value="2"/>
</dbReference>
<dbReference type="GO" id="GO:0046349">
    <property type="term" value="P:amino sugar biosynthetic process"/>
    <property type="evidence" value="ECO:0007669"/>
    <property type="project" value="UniProtKB-ARBA"/>
</dbReference>
<dbReference type="CDD" id="cd05009">
    <property type="entry name" value="SIS_GlmS_GlmD_2"/>
    <property type="match status" value="1"/>
</dbReference>
<dbReference type="Pfam" id="PF01380">
    <property type="entry name" value="SIS"/>
    <property type="match status" value="2"/>
</dbReference>
<dbReference type="InterPro" id="IPR001347">
    <property type="entry name" value="SIS_dom"/>
</dbReference>
<dbReference type="AlphaFoldDB" id="A0A6J7RW91"/>
<dbReference type="PANTHER" id="PTHR10937">
    <property type="entry name" value="GLUCOSAMINE--FRUCTOSE-6-PHOSPHATE AMINOTRANSFERASE, ISOMERIZING"/>
    <property type="match status" value="1"/>
</dbReference>
<dbReference type="GO" id="GO:0006487">
    <property type="term" value="P:protein N-linked glycosylation"/>
    <property type="evidence" value="ECO:0007669"/>
    <property type="project" value="TreeGrafter"/>
</dbReference>
<dbReference type="InterPro" id="IPR046348">
    <property type="entry name" value="SIS_dom_sf"/>
</dbReference>
<protein>
    <submittedName>
        <fullName evidence="3">Unannotated protein</fullName>
    </submittedName>
</protein>
<dbReference type="GO" id="GO:0006047">
    <property type="term" value="P:UDP-N-acetylglucosamine metabolic process"/>
    <property type="evidence" value="ECO:0007669"/>
    <property type="project" value="TreeGrafter"/>
</dbReference>
<reference evidence="3" key="1">
    <citation type="submission" date="2020-05" db="EMBL/GenBank/DDBJ databases">
        <authorList>
            <person name="Chiriac C."/>
            <person name="Salcher M."/>
            <person name="Ghai R."/>
            <person name="Kavagutti S V."/>
        </authorList>
    </citation>
    <scope>NUCLEOTIDE SEQUENCE</scope>
</reference>
<dbReference type="GO" id="GO:0004360">
    <property type="term" value="F:glutamine-fructose-6-phosphate transaminase (isomerizing) activity"/>
    <property type="evidence" value="ECO:0007669"/>
    <property type="project" value="UniProtKB-ARBA"/>
</dbReference>
<dbReference type="GO" id="GO:0006002">
    <property type="term" value="P:fructose 6-phosphate metabolic process"/>
    <property type="evidence" value="ECO:0007669"/>
    <property type="project" value="TreeGrafter"/>
</dbReference>
<dbReference type="PANTHER" id="PTHR10937:SF0">
    <property type="entry name" value="GLUTAMINE--FRUCTOSE-6-PHOSPHATE TRANSAMINASE (ISOMERIZING)"/>
    <property type="match status" value="1"/>
</dbReference>